<evidence type="ECO:0000313" key="4">
    <source>
        <dbReference type="EMBL" id="RDI40021.1"/>
    </source>
</evidence>
<evidence type="ECO:0000256" key="1">
    <source>
        <dbReference type="ARBA" id="ARBA00009013"/>
    </source>
</evidence>
<dbReference type="PROSITE" id="PS50801">
    <property type="entry name" value="STAS"/>
    <property type="match status" value="1"/>
</dbReference>
<dbReference type="InterPro" id="IPR003658">
    <property type="entry name" value="Anti-sigma_ant"/>
</dbReference>
<dbReference type="Proteomes" id="UP000255326">
    <property type="component" value="Unassembled WGS sequence"/>
</dbReference>
<comment type="similarity">
    <text evidence="1 2">Belongs to the anti-sigma-factor antagonist family.</text>
</comment>
<dbReference type="Gene3D" id="3.30.750.24">
    <property type="entry name" value="STAS domain"/>
    <property type="match status" value="1"/>
</dbReference>
<comment type="caution">
    <text evidence="4">The sequence shown here is derived from an EMBL/GenBank/DDBJ whole genome shotgun (WGS) entry which is preliminary data.</text>
</comment>
<protein>
    <recommendedName>
        <fullName evidence="2">Anti-sigma factor antagonist</fullName>
    </recommendedName>
</protein>
<dbReference type="OrthoDB" id="2468251at2"/>
<evidence type="ECO:0000313" key="5">
    <source>
        <dbReference type="Proteomes" id="UP000255326"/>
    </source>
</evidence>
<reference evidence="4 5" key="1">
    <citation type="submission" date="2018-07" db="EMBL/GenBank/DDBJ databases">
        <title>Genomic Encyclopedia of Type Strains, Phase IV (KMG-IV): sequencing the most valuable type-strain genomes for metagenomic binning, comparative biology and taxonomic classification.</title>
        <authorList>
            <person name="Goeker M."/>
        </authorList>
    </citation>
    <scope>NUCLEOTIDE SEQUENCE [LARGE SCALE GENOMIC DNA]</scope>
    <source>
        <strain evidence="4 5">DSM 25281</strain>
    </source>
</reference>
<dbReference type="PANTHER" id="PTHR33495:SF2">
    <property type="entry name" value="ANTI-SIGMA FACTOR ANTAGONIST TM_1081-RELATED"/>
    <property type="match status" value="1"/>
</dbReference>
<name>A0A370G8B1_9BACI</name>
<proteinExistence type="inferred from homology"/>
<sequence>MFKYELVKENEEMGTVYFKGDLDIEVAEFIEQELIPELGEFQTIHLDLADVSFVDSTGIGLLIHLIDSLKNQYLLKEVLIQNVQEAVQDVFEIIGFREIIGESAFV</sequence>
<dbReference type="PANTHER" id="PTHR33495">
    <property type="entry name" value="ANTI-SIGMA FACTOR ANTAGONIST TM_1081-RELATED-RELATED"/>
    <property type="match status" value="1"/>
</dbReference>
<accession>A0A370G8B1</accession>
<keyword evidence="5" id="KW-1185">Reference proteome</keyword>
<gene>
    <name evidence="4" type="ORF">DFR59_11344</name>
</gene>
<dbReference type="InterPro" id="IPR036513">
    <property type="entry name" value="STAS_dom_sf"/>
</dbReference>
<evidence type="ECO:0000256" key="2">
    <source>
        <dbReference type="RuleBase" id="RU003749"/>
    </source>
</evidence>
<feature type="domain" description="STAS" evidence="3">
    <location>
        <begin position="3"/>
        <end position="106"/>
    </location>
</feature>
<evidence type="ECO:0000259" key="3">
    <source>
        <dbReference type="PROSITE" id="PS50801"/>
    </source>
</evidence>
<dbReference type="RefSeq" id="WP_114746592.1">
    <property type="nucleotide sequence ID" value="NZ_QQAY01000013.1"/>
</dbReference>
<organism evidence="4 5">
    <name type="scientific">Falsibacillus pallidus</name>
    <dbReference type="NCBI Taxonomy" id="493781"/>
    <lineage>
        <taxon>Bacteria</taxon>
        <taxon>Bacillati</taxon>
        <taxon>Bacillota</taxon>
        <taxon>Bacilli</taxon>
        <taxon>Bacillales</taxon>
        <taxon>Bacillaceae</taxon>
        <taxon>Falsibacillus</taxon>
    </lineage>
</organism>
<dbReference type="EMBL" id="QQAY01000013">
    <property type="protein sequence ID" value="RDI40021.1"/>
    <property type="molecule type" value="Genomic_DNA"/>
</dbReference>
<dbReference type="SUPFAM" id="SSF52091">
    <property type="entry name" value="SpoIIaa-like"/>
    <property type="match status" value="1"/>
</dbReference>
<dbReference type="NCBIfam" id="TIGR00377">
    <property type="entry name" value="ant_ant_sig"/>
    <property type="match status" value="1"/>
</dbReference>
<dbReference type="CDD" id="cd07043">
    <property type="entry name" value="STAS_anti-anti-sigma_factors"/>
    <property type="match status" value="1"/>
</dbReference>
<dbReference type="GO" id="GO:0043856">
    <property type="term" value="F:anti-sigma factor antagonist activity"/>
    <property type="evidence" value="ECO:0007669"/>
    <property type="project" value="InterPro"/>
</dbReference>
<dbReference type="Pfam" id="PF01740">
    <property type="entry name" value="STAS"/>
    <property type="match status" value="1"/>
</dbReference>
<dbReference type="InterPro" id="IPR002645">
    <property type="entry name" value="STAS_dom"/>
</dbReference>
<dbReference type="AlphaFoldDB" id="A0A370G8B1"/>